<accession>A0A4W3HUI5</accession>
<protein>
    <recommendedName>
        <fullName evidence="2">PDZ domain-containing protein</fullName>
    </recommendedName>
</protein>
<sequence length="238" mass="25831">FNGNTGSLLPSLFSYPGDAGIQLVNITKTTGLGLVITGGANRPDGPNVFVEDVVSGGDCHRDGRLRPGDQLIAINKKSLIGVTLEDAQTILNKINFRWESALCDYRGYSNNWGCSRWGYHGFALYFTFANGNPLLLYPAATPSAQKEAASSKQKVSLDPHVRLKMDKLDLALMYLGLDVTEERRRELKQSLTADSQGTVAFGGKDNNCRLDSRLCNHPQSSQTLPSSSTLQALTPSPP</sequence>
<organism evidence="3 4">
    <name type="scientific">Callorhinchus milii</name>
    <name type="common">Ghost shark</name>
    <dbReference type="NCBI Taxonomy" id="7868"/>
    <lineage>
        <taxon>Eukaryota</taxon>
        <taxon>Metazoa</taxon>
        <taxon>Chordata</taxon>
        <taxon>Craniata</taxon>
        <taxon>Vertebrata</taxon>
        <taxon>Chondrichthyes</taxon>
        <taxon>Holocephali</taxon>
        <taxon>Chimaeriformes</taxon>
        <taxon>Callorhinchidae</taxon>
        <taxon>Callorhinchus</taxon>
    </lineage>
</organism>
<dbReference type="InterPro" id="IPR036034">
    <property type="entry name" value="PDZ_sf"/>
</dbReference>
<evidence type="ECO:0000256" key="1">
    <source>
        <dbReference type="SAM" id="MobiDB-lite"/>
    </source>
</evidence>
<dbReference type="InterPro" id="IPR001478">
    <property type="entry name" value="PDZ"/>
</dbReference>
<name>A0A4W3HUI5_CALMI</name>
<proteinExistence type="predicted"/>
<dbReference type="PANTHER" id="PTHR19964:SF35">
    <property type="entry name" value="PDZ DOMAIN-CONTAINING PROTEIN"/>
    <property type="match status" value="1"/>
</dbReference>
<evidence type="ECO:0000313" key="4">
    <source>
        <dbReference type="Proteomes" id="UP000314986"/>
    </source>
</evidence>
<dbReference type="InterPro" id="IPR051342">
    <property type="entry name" value="PDZ_scaffold"/>
</dbReference>
<dbReference type="Ensembl" id="ENSCMIT00000020343.1">
    <property type="protein sequence ID" value="ENSCMIP00000019971.1"/>
    <property type="gene ID" value="ENSCMIG00000009261.1"/>
</dbReference>
<reference evidence="4" key="2">
    <citation type="journal article" date="2007" name="PLoS Biol.">
        <title>Survey sequencing and comparative analysis of the elephant shark (Callorhinchus milii) genome.</title>
        <authorList>
            <person name="Venkatesh B."/>
            <person name="Kirkness E.F."/>
            <person name="Loh Y.H."/>
            <person name="Halpern A.L."/>
            <person name="Lee A.P."/>
            <person name="Johnson J."/>
            <person name="Dandona N."/>
            <person name="Viswanathan L.D."/>
            <person name="Tay A."/>
            <person name="Venter J.C."/>
            <person name="Strausberg R.L."/>
            <person name="Brenner S."/>
        </authorList>
    </citation>
    <scope>NUCLEOTIDE SEQUENCE [LARGE SCALE GENOMIC DNA]</scope>
</reference>
<feature type="compositionally biased region" description="Low complexity" evidence="1">
    <location>
        <begin position="218"/>
        <end position="238"/>
    </location>
</feature>
<reference evidence="4" key="1">
    <citation type="journal article" date="2006" name="Science">
        <title>Ancient noncoding elements conserved in the human genome.</title>
        <authorList>
            <person name="Venkatesh B."/>
            <person name="Kirkness E.F."/>
            <person name="Loh Y.H."/>
            <person name="Halpern A.L."/>
            <person name="Lee A.P."/>
            <person name="Johnson J."/>
            <person name="Dandona N."/>
            <person name="Viswanathan L.D."/>
            <person name="Tay A."/>
            <person name="Venter J.C."/>
            <person name="Strausberg R.L."/>
            <person name="Brenner S."/>
        </authorList>
    </citation>
    <scope>NUCLEOTIDE SEQUENCE [LARGE SCALE GENOMIC DNA]</scope>
</reference>
<keyword evidence="4" id="KW-1185">Reference proteome</keyword>
<feature type="region of interest" description="Disordered" evidence="1">
    <location>
        <begin position="212"/>
        <end position="238"/>
    </location>
</feature>
<dbReference type="STRING" id="7868.ENSCMIP00000019971"/>
<evidence type="ECO:0000313" key="3">
    <source>
        <dbReference type="Ensembl" id="ENSCMIP00000019971.1"/>
    </source>
</evidence>
<reference evidence="4" key="3">
    <citation type="journal article" date="2014" name="Nature">
        <title>Elephant shark genome provides unique insights into gnathostome evolution.</title>
        <authorList>
            <consortium name="International Elephant Shark Genome Sequencing Consortium"/>
            <person name="Venkatesh B."/>
            <person name="Lee A.P."/>
            <person name="Ravi V."/>
            <person name="Maurya A.K."/>
            <person name="Lian M.M."/>
            <person name="Swann J.B."/>
            <person name="Ohta Y."/>
            <person name="Flajnik M.F."/>
            <person name="Sutoh Y."/>
            <person name="Kasahara M."/>
            <person name="Hoon S."/>
            <person name="Gangu V."/>
            <person name="Roy S.W."/>
            <person name="Irimia M."/>
            <person name="Korzh V."/>
            <person name="Kondrychyn I."/>
            <person name="Lim Z.W."/>
            <person name="Tay B.H."/>
            <person name="Tohari S."/>
            <person name="Kong K.W."/>
            <person name="Ho S."/>
            <person name="Lorente-Galdos B."/>
            <person name="Quilez J."/>
            <person name="Marques-Bonet T."/>
            <person name="Raney B.J."/>
            <person name="Ingham P.W."/>
            <person name="Tay A."/>
            <person name="Hillier L.W."/>
            <person name="Minx P."/>
            <person name="Boehm T."/>
            <person name="Wilson R.K."/>
            <person name="Brenner S."/>
            <person name="Warren W.C."/>
        </authorList>
    </citation>
    <scope>NUCLEOTIDE SEQUENCE [LARGE SCALE GENOMIC DNA]</scope>
</reference>
<evidence type="ECO:0000259" key="2">
    <source>
        <dbReference type="PROSITE" id="PS50106"/>
    </source>
</evidence>
<dbReference type="SUPFAM" id="SSF50156">
    <property type="entry name" value="PDZ domain-like"/>
    <property type="match status" value="1"/>
</dbReference>
<dbReference type="GeneTree" id="ENSGT00940000164817"/>
<reference evidence="3" key="5">
    <citation type="submission" date="2025-09" db="UniProtKB">
        <authorList>
            <consortium name="Ensembl"/>
        </authorList>
    </citation>
    <scope>IDENTIFICATION</scope>
</reference>
<feature type="domain" description="PDZ" evidence="2">
    <location>
        <begin position="20"/>
        <end position="93"/>
    </location>
</feature>
<dbReference type="PANTHER" id="PTHR19964">
    <property type="entry name" value="MULTIPLE PDZ DOMAIN PROTEIN"/>
    <property type="match status" value="1"/>
</dbReference>
<dbReference type="AlphaFoldDB" id="A0A4W3HUI5"/>
<dbReference type="Proteomes" id="UP000314986">
    <property type="component" value="Unassembled WGS sequence"/>
</dbReference>
<dbReference type="Pfam" id="PF00595">
    <property type="entry name" value="PDZ"/>
    <property type="match status" value="1"/>
</dbReference>
<reference evidence="3" key="4">
    <citation type="submission" date="2025-08" db="UniProtKB">
        <authorList>
            <consortium name="Ensembl"/>
        </authorList>
    </citation>
    <scope>IDENTIFICATION</scope>
</reference>
<dbReference type="CDD" id="cd06698">
    <property type="entry name" value="PDZ1_hSTXBP4-PDZ2_GgSTXBP4-like"/>
    <property type="match status" value="1"/>
</dbReference>
<dbReference type="InParanoid" id="A0A4W3HUI5"/>
<dbReference type="Gene3D" id="2.30.42.10">
    <property type="match status" value="1"/>
</dbReference>
<dbReference type="OMA" id="INFRWES"/>
<dbReference type="PROSITE" id="PS50106">
    <property type="entry name" value="PDZ"/>
    <property type="match status" value="1"/>
</dbReference>
<dbReference type="SMART" id="SM00228">
    <property type="entry name" value="PDZ"/>
    <property type="match status" value="1"/>
</dbReference>